<protein>
    <submittedName>
        <fullName evidence="8">Fibroblast growth factor binding protein 3</fullName>
    </submittedName>
</protein>
<dbReference type="PANTHER" id="PTHR15258">
    <property type="entry name" value="FGF BINDING PROTEIN-RELATED"/>
    <property type="match status" value="1"/>
</dbReference>
<sequence length="196" mass="21755">MKGRRKNQKLRINLNIVKGKSKTAPTSGELVTKDMHTCTWEIDGEGEDTLLILLSCNHDGEVYRCRYAGRPSLCQEYGASPRRYWSQVVSRIRRKTHACRGEKVLRSRSCKTAPTESHMKLLAGHKGEGGAGKRGGAGGRQKRKSAKDQAGPPEEQRDAFGEANDSDSVSNTEPAENYCAEGWLTVCSFFVRFFDG</sequence>
<organism evidence="8 9">
    <name type="scientific">Paramormyrops kingsleyae</name>
    <dbReference type="NCBI Taxonomy" id="1676925"/>
    <lineage>
        <taxon>Eukaryota</taxon>
        <taxon>Metazoa</taxon>
        <taxon>Chordata</taxon>
        <taxon>Craniata</taxon>
        <taxon>Vertebrata</taxon>
        <taxon>Euteleostomi</taxon>
        <taxon>Actinopterygii</taxon>
        <taxon>Neopterygii</taxon>
        <taxon>Teleostei</taxon>
        <taxon>Osteoglossocephala</taxon>
        <taxon>Osteoglossomorpha</taxon>
        <taxon>Osteoglossiformes</taxon>
        <taxon>Mormyridae</taxon>
        <taxon>Paramormyrops</taxon>
    </lineage>
</organism>
<dbReference type="GeneTree" id="ENSGT00940000154372"/>
<evidence type="ECO:0000256" key="7">
    <source>
        <dbReference type="SAM" id="MobiDB-lite"/>
    </source>
</evidence>
<evidence type="ECO:0000256" key="4">
    <source>
        <dbReference type="ARBA" id="ARBA00022729"/>
    </source>
</evidence>
<comment type="subcellular location">
    <subcellularLocation>
        <location evidence="1">Secreted</location>
    </subcellularLocation>
</comment>
<reference evidence="8" key="1">
    <citation type="submission" date="2025-08" db="UniProtKB">
        <authorList>
            <consortium name="Ensembl"/>
        </authorList>
    </citation>
    <scope>IDENTIFICATION</scope>
</reference>
<feature type="region of interest" description="Disordered" evidence="7">
    <location>
        <begin position="110"/>
        <end position="173"/>
    </location>
</feature>
<evidence type="ECO:0000256" key="2">
    <source>
        <dbReference type="ARBA" id="ARBA00008326"/>
    </source>
</evidence>
<dbReference type="PANTHER" id="PTHR15258:SF3">
    <property type="entry name" value="FIBROBLAST GROWTH FACTOR-BINDING PROTEIN 3"/>
    <property type="match status" value="1"/>
</dbReference>
<dbReference type="InterPro" id="IPR010510">
    <property type="entry name" value="FGF1-bd"/>
</dbReference>
<keyword evidence="5" id="KW-1015">Disulfide bond</keyword>
<evidence type="ECO:0000313" key="8">
    <source>
        <dbReference type="Ensembl" id="ENSPKIP00000021634.1"/>
    </source>
</evidence>
<evidence type="ECO:0000313" key="9">
    <source>
        <dbReference type="Proteomes" id="UP000261540"/>
    </source>
</evidence>
<reference evidence="8" key="2">
    <citation type="submission" date="2025-09" db="UniProtKB">
        <authorList>
            <consortium name="Ensembl"/>
        </authorList>
    </citation>
    <scope>IDENTIFICATION</scope>
</reference>
<dbReference type="Ensembl" id="ENSPKIT00000002276.1">
    <property type="protein sequence ID" value="ENSPKIP00000021634.1"/>
    <property type="gene ID" value="ENSPKIG00000005964.1"/>
</dbReference>
<keyword evidence="9" id="KW-1185">Reference proteome</keyword>
<proteinExistence type="inferred from homology"/>
<name>A0A3B3RSZ9_9TELE</name>
<comment type="similarity">
    <text evidence="2">Belongs to the fibroblast growth factor-binding protein family.</text>
</comment>
<keyword evidence="3" id="KW-0964">Secreted</keyword>
<feature type="compositionally biased region" description="Gly residues" evidence="7">
    <location>
        <begin position="129"/>
        <end position="139"/>
    </location>
</feature>
<evidence type="ECO:0000256" key="6">
    <source>
        <dbReference type="ARBA" id="ARBA00023183"/>
    </source>
</evidence>
<evidence type="ECO:0000256" key="3">
    <source>
        <dbReference type="ARBA" id="ARBA00022525"/>
    </source>
</evidence>
<dbReference type="GO" id="GO:0019838">
    <property type="term" value="F:growth factor binding"/>
    <property type="evidence" value="ECO:0007669"/>
    <property type="project" value="UniProtKB-KW"/>
</dbReference>
<dbReference type="Proteomes" id="UP000261540">
    <property type="component" value="Unplaced"/>
</dbReference>
<accession>A0A3B3RSZ9</accession>
<keyword evidence="6" id="KW-0340">Growth factor binding</keyword>
<dbReference type="GO" id="GO:0007267">
    <property type="term" value="P:cell-cell signaling"/>
    <property type="evidence" value="ECO:0007669"/>
    <property type="project" value="TreeGrafter"/>
</dbReference>
<keyword evidence="4" id="KW-0732">Signal</keyword>
<evidence type="ECO:0000256" key="5">
    <source>
        <dbReference type="ARBA" id="ARBA00023157"/>
    </source>
</evidence>
<dbReference type="GO" id="GO:0005576">
    <property type="term" value="C:extracellular region"/>
    <property type="evidence" value="ECO:0007669"/>
    <property type="project" value="UniProtKB-SubCell"/>
</dbReference>
<dbReference type="Pfam" id="PF06473">
    <property type="entry name" value="FGF-BP1"/>
    <property type="match status" value="1"/>
</dbReference>
<dbReference type="AlphaFoldDB" id="A0A3B3RSZ9"/>
<evidence type="ECO:0000256" key="1">
    <source>
        <dbReference type="ARBA" id="ARBA00004613"/>
    </source>
</evidence>
<dbReference type="STRING" id="1676925.ENSPKIP00000021634"/>